<protein>
    <recommendedName>
        <fullName evidence="6">Phenylalanine-4-hydroxylase</fullName>
        <ecNumber evidence="5">1.14.16.1</ecNumber>
    </recommendedName>
    <alternativeName>
        <fullName evidence="12">Phe-4-monooxygenase</fullName>
    </alternativeName>
</protein>
<evidence type="ECO:0000256" key="1">
    <source>
        <dbReference type="ARBA" id="ARBA00001060"/>
    </source>
</evidence>
<evidence type="ECO:0000256" key="4">
    <source>
        <dbReference type="ARBA" id="ARBA00009712"/>
    </source>
</evidence>
<dbReference type="OrthoDB" id="9780502at2"/>
<keyword evidence="11" id="KW-0585">Phenylalanine catabolism</keyword>
<dbReference type="InterPro" id="IPR018301">
    <property type="entry name" value="ArAA_hydroxylase_Fe/CU_BS"/>
</dbReference>
<evidence type="ECO:0000256" key="2">
    <source>
        <dbReference type="ARBA" id="ARBA00001954"/>
    </source>
</evidence>
<evidence type="ECO:0000256" key="10">
    <source>
        <dbReference type="ARBA" id="ARBA00023033"/>
    </source>
</evidence>
<evidence type="ECO:0000256" key="9">
    <source>
        <dbReference type="ARBA" id="ARBA00023004"/>
    </source>
</evidence>
<dbReference type="PANTHER" id="PTHR11473:SF24">
    <property type="entry name" value="PHENYLALANINE-4-HYDROXYLASE"/>
    <property type="match status" value="1"/>
</dbReference>
<evidence type="ECO:0000256" key="3">
    <source>
        <dbReference type="ARBA" id="ARBA00005088"/>
    </source>
</evidence>
<dbReference type="NCBIfam" id="TIGR01267">
    <property type="entry name" value="Phe4hydrox_mono"/>
    <property type="match status" value="1"/>
</dbReference>
<dbReference type="SUPFAM" id="SSF56534">
    <property type="entry name" value="Aromatic aminoacid monoxygenases, catalytic and oligomerization domains"/>
    <property type="match status" value="1"/>
</dbReference>
<comment type="similarity">
    <text evidence="4">Belongs to the biopterin-dependent aromatic amino acid hydroxylase family.</text>
</comment>
<sequence>MGKGTKYVAREPDASGFIAYPDSEHAVWRELITRQHKVIRNVACDEYLHGLKLLDLPEDRIPQLEEVSSVLRRETGWEVAQVPALIPFDTFFDLLSNKKFPCATFIRTPDEMDYLQEPDIFHEIFGHCAMLTNPYFAEFTQMYGKLGYSASKEDRIFLARLYWFTVEFGLMNSAAGQRIYGGGILSSIGETQYCFSDTPERRPFDIVDVLRTPYRIDIMQPIYYVLDGLKQLYEVAHCDIMDKVRQAKELGLFAPTFPPKQQTNPEKLAARA</sequence>
<evidence type="ECO:0000313" key="15">
    <source>
        <dbReference type="EMBL" id="ABC27844.1"/>
    </source>
</evidence>
<gene>
    <name evidence="15" type="primary">phhA</name>
    <name evidence="15" type="ordered locus">HCH_00956</name>
</gene>
<dbReference type="InterPro" id="IPR036329">
    <property type="entry name" value="Aro-AA_hydroxylase_C_sf"/>
</dbReference>
<dbReference type="eggNOG" id="COG3186">
    <property type="taxonomic scope" value="Bacteria"/>
</dbReference>
<comment type="cofactor">
    <cofactor evidence="2 13">
        <name>Fe(2+)</name>
        <dbReference type="ChEBI" id="CHEBI:29033"/>
    </cofactor>
</comment>
<dbReference type="InterPro" id="IPR001273">
    <property type="entry name" value="ArAA_hydroxylase"/>
</dbReference>
<dbReference type="CDD" id="cd03348">
    <property type="entry name" value="pro_PheOH"/>
    <property type="match status" value="1"/>
</dbReference>
<feature type="binding site" evidence="13">
    <location>
        <position position="167"/>
    </location>
    <ligand>
        <name>Fe cation</name>
        <dbReference type="ChEBI" id="CHEBI:24875"/>
    </ligand>
</feature>
<keyword evidence="9 13" id="KW-0408">Iron</keyword>
<feature type="binding site" evidence="13">
    <location>
        <position position="122"/>
    </location>
    <ligand>
        <name>Fe cation</name>
        <dbReference type="ChEBI" id="CHEBI:24875"/>
    </ligand>
</feature>
<dbReference type="PANTHER" id="PTHR11473">
    <property type="entry name" value="AROMATIC AMINO ACID HYDROXYLASE"/>
    <property type="match status" value="1"/>
</dbReference>
<evidence type="ECO:0000256" key="13">
    <source>
        <dbReference type="PIRSR" id="PIRSR601273-2"/>
    </source>
</evidence>
<dbReference type="GO" id="GO:0006559">
    <property type="term" value="P:L-phenylalanine catabolic process"/>
    <property type="evidence" value="ECO:0007669"/>
    <property type="project" value="UniProtKB-UniPathway"/>
</dbReference>
<dbReference type="InterPro" id="IPR019774">
    <property type="entry name" value="Aromatic-AA_hydroxylase_C"/>
</dbReference>
<dbReference type="InterPro" id="IPR005960">
    <property type="entry name" value="Phe-4-hydroxylase_mono"/>
</dbReference>
<keyword evidence="16" id="KW-1185">Reference proteome</keyword>
<dbReference type="HOGENOM" id="CLU_023198_1_1_6"/>
<reference evidence="15 16" key="1">
    <citation type="journal article" date="2005" name="Nucleic Acids Res.">
        <title>Genomic blueprint of Hahella chejuensis, a marine microbe producing an algicidal agent.</title>
        <authorList>
            <person name="Jeong H."/>
            <person name="Yim J.H."/>
            <person name="Lee C."/>
            <person name="Choi S.-H."/>
            <person name="Park Y.K."/>
            <person name="Yoon S.H."/>
            <person name="Hur C.-G."/>
            <person name="Kang H.-Y."/>
            <person name="Kim D."/>
            <person name="Lee H.H."/>
            <person name="Park K.H."/>
            <person name="Park S.-H."/>
            <person name="Park H.-S."/>
            <person name="Lee H.K."/>
            <person name="Oh T.K."/>
            <person name="Kim J.F."/>
        </authorList>
    </citation>
    <scope>NUCLEOTIDE SEQUENCE [LARGE SCALE GENOMIC DNA]</scope>
    <source>
        <strain evidence="15 16">KCTC 2396</strain>
    </source>
</reference>
<feature type="domain" description="Biopterin-dependent aromatic amino acid hydroxylase family profile" evidence="14">
    <location>
        <begin position="1"/>
        <end position="272"/>
    </location>
</feature>
<proteinExistence type="inferred from homology"/>
<dbReference type="NCBIfam" id="NF008877">
    <property type="entry name" value="PRK11913.1-2"/>
    <property type="match status" value="1"/>
</dbReference>
<dbReference type="GO" id="GO:0005506">
    <property type="term" value="F:iron ion binding"/>
    <property type="evidence" value="ECO:0007669"/>
    <property type="project" value="InterPro"/>
</dbReference>
<dbReference type="AlphaFoldDB" id="Q2SND0"/>
<dbReference type="PROSITE" id="PS00367">
    <property type="entry name" value="BH4_AAA_HYDROXYL_1"/>
    <property type="match status" value="1"/>
</dbReference>
<dbReference type="Gene3D" id="1.10.800.10">
    <property type="entry name" value="Aromatic amino acid hydroxylase"/>
    <property type="match status" value="1"/>
</dbReference>
<dbReference type="EC" id="1.14.16.1" evidence="5"/>
<evidence type="ECO:0000256" key="12">
    <source>
        <dbReference type="ARBA" id="ARBA00029922"/>
    </source>
</evidence>
<dbReference type="PROSITE" id="PS51410">
    <property type="entry name" value="BH4_AAA_HYDROXYL_2"/>
    <property type="match status" value="1"/>
</dbReference>
<keyword evidence="10" id="KW-0503">Monooxygenase</keyword>
<comment type="catalytic activity">
    <reaction evidence="1">
        <text>(6R)-L-erythro-5,6,7,8-tetrahydrobiopterin + L-phenylalanine + O2 = (4aS,6R)-4a-hydroxy-L-erythro-5,6,7,8-tetrahydrobiopterin + L-tyrosine</text>
        <dbReference type="Rhea" id="RHEA:20273"/>
        <dbReference type="ChEBI" id="CHEBI:15379"/>
        <dbReference type="ChEBI" id="CHEBI:15642"/>
        <dbReference type="ChEBI" id="CHEBI:58095"/>
        <dbReference type="ChEBI" id="CHEBI:58315"/>
        <dbReference type="ChEBI" id="CHEBI:59560"/>
        <dbReference type="EC" id="1.14.16.1"/>
    </reaction>
</comment>
<accession>Q2SND0</accession>
<dbReference type="Proteomes" id="UP000000238">
    <property type="component" value="Chromosome"/>
</dbReference>
<evidence type="ECO:0000256" key="8">
    <source>
        <dbReference type="ARBA" id="ARBA00023002"/>
    </source>
</evidence>
<comment type="pathway">
    <text evidence="3">Amino-acid degradation; L-phenylalanine degradation; acetoacetate and fumarate from L-phenylalanine: step 1/6.</text>
</comment>
<dbReference type="STRING" id="349521.HCH_00956"/>
<dbReference type="GO" id="GO:0004505">
    <property type="term" value="F:phenylalanine 4-monooxygenase activity"/>
    <property type="evidence" value="ECO:0007669"/>
    <property type="project" value="UniProtKB-EC"/>
</dbReference>
<name>Q2SND0_HAHCH</name>
<evidence type="ECO:0000259" key="14">
    <source>
        <dbReference type="PROSITE" id="PS51410"/>
    </source>
</evidence>
<keyword evidence="7 13" id="KW-0479">Metal-binding</keyword>
<evidence type="ECO:0000256" key="11">
    <source>
        <dbReference type="ARBA" id="ARBA00023232"/>
    </source>
</evidence>
<feature type="binding site" evidence="13">
    <location>
        <position position="127"/>
    </location>
    <ligand>
        <name>Fe cation</name>
        <dbReference type="ChEBI" id="CHEBI:24875"/>
    </ligand>
</feature>
<organism evidence="15 16">
    <name type="scientific">Hahella chejuensis (strain KCTC 2396)</name>
    <dbReference type="NCBI Taxonomy" id="349521"/>
    <lineage>
        <taxon>Bacteria</taxon>
        <taxon>Pseudomonadati</taxon>
        <taxon>Pseudomonadota</taxon>
        <taxon>Gammaproteobacteria</taxon>
        <taxon>Oceanospirillales</taxon>
        <taxon>Hahellaceae</taxon>
        <taxon>Hahella</taxon>
    </lineage>
</organism>
<dbReference type="KEGG" id="hch:HCH_00956"/>
<dbReference type="EMBL" id="CP000155">
    <property type="protein sequence ID" value="ABC27844.1"/>
    <property type="molecule type" value="Genomic_DNA"/>
</dbReference>
<evidence type="ECO:0000313" key="16">
    <source>
        <dbReference type="Proteomes" id="UP000000238"/>
    </source>
</evidence>
<dbReference type="InterPro" id="IPR036951">
    <property type="entry name" value="ArAA_hydroxylase_sf"/>
</dbReference>
<dbReference type="RefSeq" id="WP_011394919.1">
    <property type="nucleotide sequence ID" value="NC_007645.1"/>
</dbReference>
<dbReference type="UniPathway" id="UPA00139">
    <property type="reaction ID" value="UER00337"/>
</dbReference>
<dbReference type="Pfam" id="PF00351">
    <property type="entry name" value="Biopterin_H"/>
    <property type="match status" value="1"/>
</dbReference>
<evidence type="ECO:0000256" key="7">
    <source>
        <dbReference type="ARBA" id="ARBA00022723"/>
    </source>
</evidence>
<dbReference type="PRINTS" id="PR00372">
    <property type="entry name" value="FYWHYDRXLASE"/>
</dbReference>
<evidence type="ECO:0000256" key="5">
    <source>
        <dbReference type="ARBA" id="ARBA00011995"/>
    </source>
</evidence>
<evidence type="ECO:0000256" key="6">
    <source>
        <dbReference type="ARBA" id="ARBA00020276"/>
    </source>
</evidence>
<keyword evidence="8 15" id="KW-0560">Oxidoreductase</keyword>